<protein>
    <submittedName>
        <fullName evidence="2">SRPBCC family protein</fullName>
    </submittedName>
</protein>
<dbReference type="AlphaFoldDB" id="A0ABD4T9P3"/>
<feature type="domain" description="Coenzyme Q-binding protein COQ10 START" evidence="1">
    <location>
        <begin position="51"/>
        <end position="181"/>
    </location>
</feature>
<dbReference type="InterPro" id="IPR005031">
    <property type="entry name" value="COQ10_START"/>
</dbReference>
<evidence type="ECO:0000313" key="3">
    <source>
        <dbReference type="Proteomes" id="UP000031561"/>
    </source>
</evidence>
<dbReference type="Pfam" id="PF03364">
    <property type="entry name" value="Polyketide_cyc"/>
    <property type="match status" value="1"/>
</dbReference>
<keyword evidence="3" id="KW-1185">Reference proteome</keyword>
<evidence type="ECO:0000313" key="2">
    <source>
        <dbReference type="EMBL" id="MCM1985214.1"/>
    </source>
</evidence>
<name>A0ABD4T9P3_9CYAN</name>
<dbReference type="InterPro" id="IPR023393">
    <property type="entry name" value="START-like_dom_sf"/>
</dbReference>
<dbReference type="PANTHER" id="PTHR34060">
    <property type="entry name" value="POLYKETIDE CYCLASE / DEHYDRASE AND LIPID TRANSPORT PROTEIN"/>
    <property type="match status" value="1"/>
</dbReference>
<dbReference type="Gene3D" id="3.30.530.20">
    <property type="match status" value="1"/>
</dbReference>
<sequence>MTHPALYAEQIAAQQLSNSELIKLHQGEILVNTRSHTVCGGALDSRMYLPLTRCQVWDQVTNYPRWSTYFPDITQSRVIEENAHAPHLGHRIYQAAEKSFLFITAQVNVYLRVFELEQRHIRFQFERGSFLDFTADLTLSDLNGGTLLHYSVSATPLVPVPSFFVEQAMKLDLPNNLRSMRQKLCR</sequence>
<accession>A0ABD4T9P3</accession>
<reference evidence="2 3" key="1">
    <citation type="journal article" date="2015" name="Genome Announc.">
        <title>Draft Genome Sequence of Filamentous Marine Cyanobacterium Lyngbya confervoides Strain BDU141951.</title>
        <authorList>
            <person name="Chandrababunaidu M.M."/>
            <person name="Sen D."/>
            <person name="Tripathy S."/>
        </authorList>
    </citation>
    <scope>NUCLEOTIDE SEQUENCE [LARGE SCALE GENOMIC DNA]</scope>
    <source>
        <strain evidence="2 3">BDU141951</strain>
    </source>
</reference>
<proteinExistence type="predicted"/>
<dbReference type="EMBL" id="JTHE03000116">
    <property type="protein sequence ID" value="MCM1985214.1"/>
    <property type="molecule type" value="Genomic_DNA"/>
</dbReference>
<organism evidence="2 3">
    <name type="scientific">Lyngbya confervoides BDU141951</name>
    <dbReference type="NCBI Taxonomy" id="1574623"/>
    <lineage>
        <taxon>Bacteria</taxon>
        <taxon>Bacillati</taxon>
        <taxon>Cyanobacteriota</taxon>
        <taxon>Cyanophyceae</taxon>
        <taxon>Oscillatoriophycideae</taxon>
        <taxon>Oscillatoriales</taxon>
        <taxon>Microcoleaceae</taxon>
        <taxon>Lyngbya</taxon>
    </lineage>
</organism>
<dbReference type="RefSeq" id="WP_166277998.1">
    <property type="nucleotide sequence ID" value="NZ_JTHE03000116.1"/>
</dbReference>
<gene>
    <name evidence="2" type="ORF">QQ91_0020570</name>
</gene>
<dbReference type="SUPFAM" id="SSF55961">
    <property type="entry name" value="Bet v1-like"/>
    <property type="match status" value="1"/>
</dbReference>
<dbReference type="Proteomes" id="UP000031561">
    <property type="component" value="Unassembled WGS sequence"/>
</dbReference>
<evidence type="ECO:0000259" key="1">
    <source>
        <dbReference type="Pfam" id="PF03364"/>
    </source>
</evidence>
<dbReference type="PANTHER" id="PTHR34060:SF1">
    <property type="entry name" value="POLYKETIDE CYCLASE _ DEHYDRASE AND LIPID TRANSPORT PROTEIN"/>
    <property type="match status" value="1"/>
</dbReference>
<comment type="caution">
    <text evidence="2">The sequence shown here is derived from an EMBL/GenBank/DDBJ whole genome shotgun (WGS) entry which is preliminary data.</text>
</comment>